<dbReference type="PROSITE" id="PS00081">
    <property type="entry name" value="LIPOXYGENASE_2"/>
    <property type="match status" value="1"/>
</dbReference>
<evidence type="ECO:0000256" key="14">
    <source>
        <dbReference type="RuleBase" id="RU003974"/>
    </source>
</evidence>
<comment type="similarity">
    <text evidence="2 14">Belongs to the lipoxygenase family.</text>
</comment>
<dbReference type="GO" id="GO:0031408">
    <property type="term" value="P:oxylipin biosynthetic process"/>
    <property type="evidence" value="ECO:0007669"/>
    <property type="project" value="UniProtKB-UniRule"/>
</dbReference>
<evidence type="ECO:0000256" key="12">
    <source>
        <dbReference type="ARBA" id="ARBA00023160"/>
    </source>
</evidence>
<organism evidence="19 20">
    <name type="scientific">Oldenlandia corymbosa var. corymbosa</name>
    <dbReference type="NCBI Taxonomy" id="529605"/>
    <lineage>
        <taxon>Eukaryota</taxon>
        <taxon>Viridiplantae</taxon>
        <taxon>Streptophyta</taxon>
        <taxon>Embryophyta</taxon>
        <taxon>Tracheophyta</taxon>
        <taxon>Spermatophyta</taxon>
        <taxon>Magnoliopsida</taxon>
        <taxon>eudicotyledons</taxon>
        <taxon>Gunneridae</taxon>
        <taxon>Pentapetalae</taxon>
        <taxon>asterids</taxon>
        <taxon>lamiids</taxon>
        <taxon>Gentianales</taxon>
        <taxon>Rubiaceae</taxon>
        <taxon>Rubioideae</taxon>
        <taxon>Spermacoceae</taxon>
        <taxon>Hedyotis-Oldenlandia complex</taxon>
        <taxon>Oldenlandia</taxon>
    </lineage>
</organism>
<evidence type="ECO:0000313" key="20">
    <source>
        <dbReference type="Proteomes" id="UP001161247"/>
    </source>
</evidence>
<dbReference type="InterPro" id="IPR027433">
    <property type="entry name" value="Lipoxygenase_dom_3"/>
</dbReference>
<dbReference type="FunFam" id="4.10.375.10:FF:000001">
    <property type="entry name" value="Lipoxygenase"/>
    <property type="match status" value="1"/>
</dbReference>
<dbReference type="SUPFAM" id="SSF48484">
    <property type="entry name" value="Lipoxigenase"/>
    <property type="match status" value="1"/>
</dbReference>
<evidence type="ECO:0000259" key="17">
    <source>
        <dbReference type="PROSITE" id="PS50095"/>
    </source>
</evidence>
<reference evidence="19" key="1">
    <citation type="submission" date="2023-03" db="EMBL/GenBank/DDBJ databases">
        <authorList>
            <person name="Julca I."/>
        </authorList>
    </citation>
    <scope>NUCLEOTIDE SEQUENCE</scope>
</reference>
<keyword evidence="9 14" id="KW-0560">Oxidoreductase</keyword>
<evidence type="ECO:0000256" key="4">
    <source>
        <dbReference type="ARBA" id="ARBA00022516"/>
    </source>
</evidence>
<dbReference type="InterPro" id="IPR001246">
    <property type="entry name" value="LipOase_plant"/>
</dbReference>
<proteinExistence type="inferred from homology"/>
<dbReference type="PROSITE" id="PS51393">
    <property type="entry name" value="LIPOXYGENASE_3"/>
    <property type="match status" value="1"/>
</dbReference>
<evidence type="ECO:0000256" key="11">
    <source>
        <dbReference type="ARBA" id="ARBA00023098"/>
    </source>
</evidence>
<comment type="subunit">
    <text evidence="3">Monomer.</text>
</comment>
<dbReference type="Gene3D" id="4.10.375.10">
    <property type="entry name" value="Lipoxygenase-1, Domain 2"/>
    <property type="match status" value="1"/>
</dbReference>
<comment type="caution">
    <text evidence="13">Lacks conserved residue(s) required for the propagation of feature annotation.</text>
</comment>
<evidence type="ECO:0000256" key="16">
    <source>
        <dbReference type="SAM" id="MobiDB-lite"/>
    </source>
</evidence>
<comment type="function">
    <text evidence="15">Plant lipoxygenase may be involved in a number of diverse aspects of plant physiology including growth and development, pest resistance, and senescence or responses to wounding.</text>
</comment>
<evidence type="ECO:0000256" key="1">
    <source>
        <dbReference type="ARBA" id="ARBA00001962"/>
    </source>
</evidence>
<dbReference type="SMART" id="SM00308">
    <property type="entry name" value="LH2"/>
    <property type="match status" value="1"/>
</dbReference>
<dbReference type="Gene3D" id="4.10.372.10">
    <property type="entry name" value="Lipoxygenase-1, Domain 3"/>
    <property type="match status" value="1"/>
</dbReference>
<keyword evidence="20" id="KW-1185">Reference proteome</keyword>
<keyword evidence="12 15" id="KW-0275">Fatty acid biosynthesis</keyword>
<dbReference type="InterPro" id="IPR013819">
    <property type="entry name" value="LipOase_C"/>
</dbReference>
<dbReference type="EMBL" id="OX459122">
    <property type="protein sequence ID" value="CAI9106631.1"/>
    <property type="molecule type" value="Genomic_DNA"/>
</dbReference>
<keyword evidence="6 15" id="KW-0925">Oxylipin biosynthesis</keyword>
<dbReference type="FunFam" id="3.10.450.60:FF:000005">
    <property type="entry name" value="Lipoxygenase"/>
    <property type="match status" value="1"/>
</dbReference>
<comment type="cofactor">
    <cofactor evidence="1 14">
        <name>Fe cation</name>
        <dbReference type="ChEBI" id="CHEBI:24875"/>
    </cofactor>
</comment>
<feature type="compositionally biased region" description="Basic residues" evidence="16">
    <location>
        <begin position="294"/>
        <end position="303"/>
    </location>
</feature>
<keyword evidence="7" id="KW-0276">Fatty acid metabolism</keyword>
<dbReference type="Gene3D" id="3.10.450.60">
    <property type="match status" value="1"/>
</dbReference>
<evidence type="ECO:0000256" key="13">
    <source>
        <dbReference type="PROSITE-ProRule" id="PRU00152"/>
    </source>
</evidence>
<evidence type="ECO:0000256" key="2">
    <source>
        <dbReference type="ARBA" id="ARBA00009419"/>
    </source>
</evidence>
<feature type="domain" description="Lipoxygenase" evidence="18">
    <location>
        <begin position="226"/>
        <end position="740"/>
    </location>
</feature>
<dbReference type="Proteomes" id="UP001161247">
    <property type="component" value="Chromosome 5"/>
</dbReference>
<dbReference type="Gene3D" id="1.20.245.10">
    <property type="entry name" value="Lipoxygenase-1, Domain 5"/>
    <property type="match status" value="1"/>
</dbReference>
<evidence type="ECO:0000256" key="15">
    <source>
        <dbReference type="RuleBase" id="RU003975"/>
    </source>
</evidence>
<dbReference type="Pfam" id="PF01477">
    <property type="entry name" value="PLAT"/>
    <property type="match status" value="1"/>
</dbReference>
<dbReference type="InterPro" id="IPR036226">
    <property type="entry name" value="LipOase_C_sf"/>
</dbReference>
<dbReference type="PRINTS" id="PR00468">
    <property type="entry name" value="PLTLPOXGNASE"/>
</dbReference>
<protein>
    <recommendedName>
        <fullName evidence="15">Lipoxygenase</fullName>
        <ecNumber evidence="15">1.13.11.-</ecNumber>
    </recommendedName>
</protein>
<keyword evidence="5 14" id="KW-0479">Metal-binding</keyword>
<evidence type="ECO:0000256" key="9">
    <source>
        <dbReference type="ARBA" id="ARBA00023002"/>
    </source>
</evidence>
<keyword evidence="11" id="KW-0443">Lipid metabolism</keyword>
<dbReference type="EC" id="1.13.11.-" evidence="15"/>
<dbReference type="GO" id="GO:0034440">
    <property type="term" value="P:lipid oxidation"/>
    <property type="evidence" value="ECO:0007669"/>
    <property type="project" value="InterPro"/>
</dbReference>
<dbReference type="PROSITE" id="PS50095">
    <property type="entry name" value="PLAT"/>
    <property type="match status" value="1"/>
</dbReference>
<dbReference type="GO" id="GO:0006633">
    <property type="term" value="P:fatty acid biosynthetic process"/>
    <property type="evidence" value="ECO:0007669"/>
    <property type="project" value="UniProtKB-KW"/>
</dbReference>
<comment type="pathway">
    <text evidence="15">Lipid metabolism; oxylipin biosynthesis.</text>
</comment>
<dbReference type="InterPro" id="IPR036392">
    <property type="entry name" value="PLAT/LH2_dom_sf"/>
</dbReference>
<dbReference type="InterPro" id="IPR000907">
    <property type="entry name" value="LipOase"/>
</dbReference>
<dbReference type="Gene3D" id="2.60.60.20">
    <property type="entry name" value="PLAT/LH2 domain"/>
    <property type="match status" value="1"/>
</dbReference>
<name>A0AAV1DFI1_OLDCO</name>
<dbReference type="AlphaFoldDB" id="A0AAV1DFI1"/>
<feature type="region of interest" description="Disordered" evidence="16">
    <location>
        <begin position="273"/>
        <end position="316"/>
    </location>
</feature>
<dbReference type="PANTHER" id="PTHR11771">
    <property type="entry name" value="LIPOXYGENASE"/>
    <property type="match status" value="1"/>
</dbReference>
<dbReference type="Pfam" id="PF00305">
    <property type="entry name" value="Lipoxygenase"/>
    <property type="match status" value="1"/>
</dbReference>
<dbReference type="InterPro" id="IPR020833">
    <property type="entry name" value="LipOase_Fe_BS"/>
</dbReference>
<keyword evidence="10 14" id="KW-0408">Iron</keyword>
<dbReference type="InterPro" id="IPR020834">
    <property type="entry name" value="LipOase_CS"/>
</dbReference>
<evidence type="ECO:0000256" key="3">
    <source>
        <dbReference type="ARBA" id="ARBA00011245"/>
    </source>
</evidence>
<dbReference type="PROSITE" id="PS00711">
    <property type="entry name" value="LIPOXYGENASE_1"/>
    <property type="match status" value="1"/>
</dbReference>
<dbReference type="InterPro" id="IPR001024">
    <property type="entry name" value="PLAT/LH2_dom"/>
</dbReference>
<gene>
    <name evidence="19" type="ORF">OLC1_LOCUS15100</name>
</gene>
<accession>A0AAV1DFI1</accession>
<dbReference type="GO" id="GO:0016165">
    <property type="term" value="F:linoleate 13S-lipoxygenase activity"/>
    <property type="evidence" value="ECO:0007669"/>
    <property type="project" value="UniProtKB-ARBA"/>
</dbReference>
<sequence length="921" mass="103963">MLKPQIIHDHTSPITLFSWQKPFFSGNGCITTSSSSSSNNFGRKATSVKKTLKVNKIRNGLRDDDASRTRAPAVYNTKTVASTEKSTRVKAIVTVQSPTVEGVVANVGLGLTKGLDDITDVFVGGVQLELVAAELDNNEKPTLKALGKLSKNSMKEMVYEADFDISEEFGEVGAILFENEHHSEMFVKEIVLDGFLTGPVTFSCESWVATKSQAKGEKRIFFSTKSYVPSETPSGLKRYRKKEIENLRGDGTGERKTWDRIYDYDVYNDLGDPDSNPDLARPVLGGNKQYPYPRRCRTGRPKSKKDPLSESRSNNVYVPRDEQFSEIKGGTFTTTTAYSLLHVIAPALEGIIENRDQGFPYFTEIDSLFNEGIHIPSVNETLFDVIPNLLKAMADTGNHVLLFETPQFVDRDKFGWLRDVEFSRQTLAGLNPCCIELVKEWPLKSKLDPKVYGPAESAITTELVEQQIKGVFTVEEALKQKKLFMLDYHDILLPYVERVRKQEGTTLYGSRTLFYLTPDNTLTPVAIELVCPPIDGRPQYKEVFTPTWSSTRMWLWKLARAHVLAHDSGIHQLVSHWLRTHCCTEPYIIASHRQLSEMHPIYRLLHPHFRYTMEINALARQSLINAGGIIEQSFSPLKYSIELSSVAYDKLCQFDLQAMPADLIHSGMAEPDPTPEDPDNLKLTRYLKEWVTAYVKHYYPGPESIQSDEELQAWPTIARTTMPTEDQSKERWDLFMRRPEGELLSCFPSQFQECIILITAAGMCKNIRTCHFGTEFSKHFRKMAYSLYLPFIHRRRQRITLKAATLDATSTIRVEGCRSGAFNPDLNVAYPAAAPMPIERNSTSTSRSTARFSDPVVPVVGHRSKRCVPSLDLHLLQSGITGSVESYRFVFRSEEQSLFSTRVADQIHGAVAIADGRSPLR</sequence>
<evidence type="ECO:0000256" key="8">
    <source>
        <dbReference type="ARBA" id="ARBA00022964"/>
    </source>
</evidence>
<evidence type="ECO:0000256" key="6">
    <source>
        <dbReference type="ARBA" id="ARBA00022767"/>
    </source>
</evidence>
<feature type="domain" description="PLAT" evidence="17">
    <location>
        <begin position="105"/>
        <end position="222"/>
    </location>
</feature>
<evidence type="ECO:0000313" key="19">
    <source>
        <dbReference type="EMBL" id="CAI9106631.1"/>
    </source>
</evidence>
<evidence type="ECO:0000256" key="10">
    <source>
        <dbReference type="ARBA" id="ARBA00023004"/>
    </source>
</evidence>
<evidence type="ECO:0000256" key="7">
    <source>
        <dbReference type="ARBA" id="ARBA00022832"/>
    </source>
</evidence>
<dbReference type="SUPFAM" id="SSF49723">
    <property type="entry name" value="Lipase/lipooxygenase domain (PLAT/LH2 domain)"/>
    <property type="match status" value="1"/>
</dbReference>
<keyword evidence="8 14" id="KW-0223">Dioxygenase</keyword>
<dbReference type="PRINTS" id="PR00087">
    <property type="entry name" value="LIPOXYGENASE"/>
</dbReference>
<evidence type="ECO:0000259" key="18">
    <source>
        <dbReference type="PROSITE" id="PS51393"/>
    </source>
</evidence>
<evidence type="ECO:0000256" key="5">
    <source>
        <dbReference type="ARBA" id="ARBA00022723"/>
    </source>
</evidence>
<dbReference type="GO" id="GO:0046872">
    <property type="term" value="F:metal ion binding"/>
    <property type="evidence" value="ECO:0007669"/>
    <property type="project" value="UniProtKB-UniRule"/>
</dbReference>
<keyword evidence="4 15" id="KW-0444">Lipid biosynthesis</keyword>